<evidence type="ECO:0000256" key="4">
    <source>
        <dbReference type="ARBA" id="ARBA00022989"/>
    </source>
</evidence>
<dbReference type="AlphaFoldDB" id="A0AAV8YDW1"/>
<name>A0AAV8YDW1_9CUCU</name>
<feature type="transmembrane region" description="Helical" evidence="6">
    <location>
        <begin position="82"/>
        <end position="102"/>
    </location>
</feature>
<evidence type="ECO:0000256" key="1">
    <source>
        <dbReference type="ARBA" id="ARBA00004141"/>
    </source>
</evidence>
<dbReference type="Proteomes" id="UP001162156">
    <property type="component" value="Unassembled WGS sequence"/>
</dbReference>
<keyword evidence="8" id="KW-1185">Reference proteome</keyword>
<evidence type="ECO:0000256" key="6">
    <source>
        <dbReference type="SAM" id="Phobius"/>
    </source>
</evidence>
<evidence type="ECO:0000313" key="8">
    <source>
        <dbReference type="Proteomes" id="UP001162156"/>
    </source>
</evidence>
<dbReference type="InterPro" id="IPR007262">
    <property type="entry name" value="Vps55/LEPROT"/>
</dbReference>
<dbReference type="GO" id="GO:0016020">
    <property type="term" value="C:membrane"/>
    <property type="evidence" value="ECO:0007669"/>
    <property type="project" value="UniProtKB-SubCell"/>
</dbReference>
<dbReference type="Pfam" id="PF04133">
    <property type="entry name" value="Vps55"/>
    <property type="match status" value="1"/>
</dbReference>
<proteinExistence type="inferred from homology"/>
<gene>
    <name evidence="7" type="ORF">NQ314_008212</name>
</gene>
<evidence type="ECO:0000256" key="3">
    <source>
        <dbReference type="ARBA" id="ARBA00022692"/>
    </source>
</evidence>
<evidence type="ECO:0000313" key="7">
    <source>
        <dbReference type="EMBL" id="KAJ8949519.1"/>
    </source>
</evidence>
<comment type="similarity">
    <text evidence="2">Belongs to the OB-RGRP/VPS55 family.</text>
</comment>
<keyword evidence="4 6" id="KW-1133">Transmembrane helix</keyword>
<reference evidence="7" key="1">
    <citation type="journal article" date="2023" name="Insect Mol. Biol.">
        <title>Genome sequencing provides insights into the evolution of gene families encoding plant cell wall-degrading enzymes in longhorned beetles.</title>
        <authorList>
            <person name="Shin N.R."/>
            <person name="Okamura Y."/>
            <person name="Kirsch R."/>
            <person name="Pauchet Y."/>
        </authorList>
    </citation>
    <scope>NUCLEOTIDE SEQUENCE</scope>
    <source>
        <strain evidence="7">RBIC_L_NR</strain>
    </source>
</reference>
<evidence type="ECO:0000256" key="2">
    <source>
        <dbReference type="ARBA" id="ARBA00005645"/>
    </source>
</evidence>
<evidence type="ECO:0000256" key="5">
    <source>
        <dbReference type="ARBA" id="ARBA00023136"/>
    </source>
</evidence>
<dbReference type="EMBL" id="JANEYF010002228">
    <property type="protein sequence ID" value="KAJ8949519.1"/>
    <property type="molecule type" value="Genomic_DNA"/>
</dbReference>
<protein>
    <submittedName>
        <fullName evidence="7">Uncharacterized protein</fullName>
    </submittedName>
</protein>
<accession>A0AAV8YDW1</accession>
<feature type="transmembrane region" description="Helical" evidence="6">
    <location>
        <begin position="15"/>
        <end position="35"/>
    </location>
</feature>
<dbReference type="GO" id="GO:0032511">
    <property type="term" value="P:late endosome to vacuole transport via multivesicular body sorting pathway"/>
    <property type="evidence" value="ECO:0007669"/>
    <property type="project" value="TreeGrafter"/>
</dbReference>
<dbReference type="GO" id="GO:0005768">
    <property type="term" value="C:endosome"/>
    <property type="evidence" value="ECO:0007669"/>
    <property type="project" value="TreeGrafter"/>
</dbReference>
<sequence length="112" mass="12356">MTLVILACALPSFGLWWPFFVVLFYVFSPIPTLMARRYSDQSGASNSCMETAIFITMGLIVSSFGLPIVLARVGTIELGACYLTVAGNVVVFATLLGFFLTFDQDDSDYNMW</sequence>
<comment type="subcellular location">
    <subcellularLocation>
        <location evidence="1">Membrane</location>
        <topology evidence="1">Multi-pass membrane protein</topology>
    </subcellularLocation>
</comment>
<keyword evidence="3 6" id="KW-0812">Transmembrane</keyword>
<keyword evidence="5 6" id="KW-0472">Membrane</keyword>
<comment type="caution">
    <text evidence="7">The sequence shown here is derived from an EMBL/GenBank/DDBJ whole genome shotgun (WGS) entry which is preliminary data.</text>
</comment>
<feature type="transmembrane region" description="Helical" evidence="6">
    <location>
        <begin position="47"/>
        <end position="70"/>
    </location>
</feature>
<organism evidence="7 8">
    <name type="scientific">Rhamnusium bicolor</name>
    <dbReference type="NCBI Taxonomy" id="1586634"/>
    <lineage>
        <taxon>Eukaryota</taxon>
        <taxon>Metazoa</taxon>
        <taxon>Ecdysozoa</taxon>
        <taxon>Arthropoda</taxon>
        <taxon>Hexapoda</taxon>
        <taxon>Insecta</taxon>
        <taxon>Pterygota</taxon>
        <taxon>Neoptera</taxon>
        <taxon>Endopterygota</taxon>
        <taxon>Coleoptera</taxon>
        <taxon>Polyphaga</taxon>
        <taxon>Cucujiformia</taxon>
        <taxon>Chrysomeloidea</taxon>
        <taxon>Cerambycidae</taxon>
        <taxon>Lepturinae</taxon>
        <taxon>Rhagiini</taxon>
        <taxon>Rhamnusium</taxon>
    </lineage>
</organism>
<dbReference type="PANTHER" id="PTHR12050">
    <property type="entry name" value="LEPTIN RECEPTOR-RELATED"/>
    <property type="match status" value="1"/>
</dbReference>
<dbReference type="PANTHER" id="PTHR12050:SF0">
    <property type="entry name" value="RH04491P"/>
    <property type="match status" value="1"/>
</dbReference>